<keyword evidence="2" id="KW-1185">Reference proteome</keyword>
<reference evidence="1 2" key="1">
    <citation type="submission" date="2015-02" db="EMBL/GenBank/DDBJ databases">
        <title>Draft genome sequences of ten Microbacterium spp. with emphasis on heavy metal contaminated environments.</title>
        <authorList>
            <person name="Corretto E."/>
        </authorList>
    </citation>
    <scope>NUCLEOTIDE SEQUENCE [LARGE SCALE GENOMIC DNA]</scope>
    <source>
        <strain evidence="1 2">DSM 8608</strain>
    </source>
</reference>
<accession>A0A0M2HCL8</accession>
<protein>
    <submittedName>
        <fullName evidence="1">Uncharacterized protein</fullName>
    </submittedName>
</protein>
<dbReference type="Proteomes" id="UP000034098">
    <property type="component" value="Unassembled WGS sequence"/>
</dbReference>
<dbReference type="RefSeq" id="WP_262927523.1">
    <property type="nucleotide sequence ID" value="NZ_CP169427.1"/>
</dbReference>
<comment type="caution">
    <text evidence="1">The sequence shown here is derived from an EMBL/GenBank/DDBJ whole genome shotgun (WGS) entry which is preliminary data.</text>
</comment>
<name>A0A0M2HCL8_MICTR</name>
<proteinExistence type="predicted"/>
<organism evidence="1 2">
    <name type="scientific">Microbacterium trichothecenolyticum</name>
    <name type="common">Aureobacterium trichothecenolyticum</name>
    <dbReference type="NCBI Taxonomy" id="69370"/>
    <lineage>
        <taxon>Bacteria</taxon>
        <taxon>Bacillati</taxon>
        <taxon>Actinomycetota</taxon>
        <taxon>Actinomycetes</taxon>
        <taxon>Micrococcales</taxon>
        <taxon>Microbacteriaceae</taxon>
        <taxon>Microbacterium</taxon>
    </lineage>
</organism>
<evidence type="ECO:0000313" key="1">
    <source>
        <dbReference type="EMBL" id="KJL41863.1"/>
    </source>
</evidence>
<dbReference type="AlphaFoldDB" id="A0A0M2HCL8"/>
<dbReference type="EMBL" id="JYJA01000036">
    <property type="protein sequence ID" value="KJL41863.1"/>
    <property type="molecule type" value="Genomic_DNA"/>
</dbReference>
<evidence type="ECO:0000313" key="2">
    <source>
        <dbReference type="Proteomes" id="UP000034098"/>
    </source>
</evidence>
<gene>
    <name evidence="1" type="ORF">RS82_02480</name>
</gene>
<sequence length="40" mass="4315">MDYGFASHALLWLIGAMAAVGALGTVLAFWSLGRQGYRKD</sequence>